<feature type="region of interest" description="Disordered" evidence="1">
    <location>
        <begin position="150"/>
        <end position="189"/>
    </location>
</feature>
<keyword evidence="3" id="KW-1185">Reference proteome</keyword>
<dbReference type="EMBL" id="FN653056">
    <property type="protein sequence ID" value="CBY24677.1"/>
    <property type="molecule type" value="Genomic_DNA"/>
</dbReference>
<dbReference type="AlphaFoldDB" id="E4XIZ2"/>
<dbReference type="Proteomes" id="UP000001307">
    <property type="component" value="Unassembled WGS sequence"/>
</dbReference>
<organism evidence="2 3">
    <name type="scientific">Oikopleura dioica</name>
    <name type="common">Tunicate</name>
    <dbReference type="NCBI Taxonomy" id="34765"/>
    <lineage>
        <taxon>Eukaryota</taxon>
        <taxon>Metazoa</taxon>
        <taxon>Chordata</taxon>
        <taxon>Tunicata</taxon>
        <taxon>Appendicularia</taxon>
        <taxon>Copelata</taxon>
        <taxon>Oikopleuridae</taxon>
        <taxon>Oikopleura</taxon>
    </lineage>
</organism>
<evidence type="ECO:0000313" key="2">
    <source>
        <dbReference type="EMBL" id="CBY24677.1"/>
    </source>
</evidence>
<feature type="compositionally biased region" description="Basic and acidic residues" evidence="1">
    <location>
        <begin position="53"/>
        <end position="65"/>
    </location>
</feature>
<sequence length="287" mass="32285">MEGRRPGGFDAETQWRVDLQSVLQETNLLSISAGDTGANIVNGASCKKYRKKKDLDDRKRQEENRTTQLQSVCDSDDEKLAQKRSQKRRKSKKMMVVEVERIQRHLFGIQCLISESESYHADAELGLNQDLDSDVEVVFDNLADVEMCPSGEASCTDDSSPSESRSKNRRDGDDGDDELSDVESSKSLNDYSRCPTLMLKTPAPTKHAQNISNIMETASWTHSKANKLPGLVARSIRSRVNSRRRQRLKTVASFDVGENSDEQCDDYDKIMAIPHLDRFFGKSTTPS</sequence>
<proteinExistence type="predicted"/>
<protein>
    <submittedName>
        <fullName evidence="2">Uncharacterized protein</fullName>
    </submittedName>
</protein>
<feature type="compositionally biased region" description="Basic residues" evidence="1">
    <location>
        <begin position="82"/>
        <end position="93"/>
    </location>
</feature>
<gene>
    <name evidence="2" type="ORF">GSOID_T00012572001</name>
</gene>
<name>E4XIZ2_OIKDI</name>
<dbReference type="InParanoid" id="E4XIZ2"/>
<evidence type="ECO:0000313" key="3">
    <source>
        <dbReference type="Proteomes" id="UP000001307"/>
    </source>
</evidence>
<accession>E4XIZ2</accession>
<reference evidence="2 3" key="1">
    <citation type="journal article" date="2010" name="Science">
        <title>Plasticity of animal genome architecture unmasked by rapid evolution of a pelagic tunicate.</title>
        <authorList>
            <person name="Denoeud F."/>
            <person name="Henriet S."/>
            <person name="Mungpakdee S."/>
            <person name="Aury J.M."/>
            <person name="Da Silva C."/>
            <person name="Brinkmann H."/>
            <person name="Mikhaleva J."/>
            <person name="Olsen L.C."/>
            <person name="Jubin C."/>
            <person name="Canestro C."/>
            <person name="Bouquet J.M."/>
            <person name="Danks G."/>
            <person name="Poulain J."/>
            <person name="Campsteijn C."/>
            <person name="Adamski M."/>
            <person name="Cross I."/>
            <person name="Yadetie F."/>
            <person name="Muffato M."/>
            <person name="Louis A."/>
            <person name="Butcher S."/>
            <person name="Tsagkogeorga G."/>
            <person name="Konrad A."/>
            <person name="Singh S."/>
            <person name="Jensen M.F."/>
            <person name="Cong E.H."/>
            <person name="Eikeseth-Otteraa H."/>
            <person name="Noel B."/>
            <person name="Anthouard V."/>
            <person name="Porcel B.M."/>
            <person name="Kachouri-Lafond R."/>
            <person name="Nishino A."/>
            <person name="Ugolini M."/>
            <person name="Chourrout P."/>
            <person name="Nishida H."/>
            <person name="Aasland R."/>
            <person name="Huzurbazar S."/>
            <person name="Westhof E."/>
            <person name="Delsuc F."/>
            <person name="Lehrach H."/>
            <person name="Reinhardt R."/>
            <person name="Weissenbach J."/>
            <person name="Roy S.W."/>
            <person name="Artiguenave F."/>
            <person name="Postlethwait J.H."/>
            <person name="Manak J.R."/>
            <person name="Thompson E.M."/>
            <person name="Jaillon O."/>
            <person name="Du Pasquier L."/>
            <person name="Boudinot P."/>
            <person name="Liberles D.A."/>
            <person name="Volff J.N."/>
            <person name="Philippe H."/>
            <person name="Lenhard B."/>
            <person name="Roest Crollius H."/>
            <person name="Wincker P."/>
            <person name="Chourrout D."/>
        </authorList>
    </citation>
    <scope>NUCLEOTIDE SEQUENCE [LARGE SCALE GENOMIC DNA]</scope>
</reference>
<feature type="region of interest" description="Disordered" evidence="1">
    <location>
        <begin position="51"/>
        <end position="94"/>
    </location>
</feature>
<evidence type="ECO:0000256" key="1">
    <source>
        <dbReference type="SAM" id="MobiDB-lite"/>
    </source>
</evidence>